<name>A0A1R4IN25_9MICO</name>
<dbReference type="InterPro" id="IPR050155">
    <property type="entry name" value="HAD-like_hydrolase_sf"/>
</dbReference>
<dbReference type="InterPro" id="IPR023214">
    <property type="entry name" value="HAD_sf"/>
</dbReference>
<dbReference type="SUPFAM" id="SSF56784">
    <property type="entry name" value="HAD-like"/>
    <property type="match status" value="1"/>
</dbReference>
<dbReference type="Gene3D" id="1.10.150.240">
    <property type="entry name" value="Putative phosphatase, domain 2"/>
    <property type="match status" value="1"/>
</dbReference>
<dbReference type="Proteomes" id="UP000196778">
    <property type="component" value="Unassembled WGS sequence"/>
</dbReference>
<dbReference type="PANTHER" id="PTHR43434">
    <property type="entry name" value="PHOSPHOGLYCOLATE PHOSPHATASE"/>
    <property type="match status" value="1"/>
</dbReference>
<dbReference type="RefSeq" id="WP_087136157.1">
    <property type="nucleotide sequence ID" value="NZ_FUKR01000017.1"/>
</dbReference>
<dbReference type="OrthoDB" id="5504491at2"/>
<keyword evidence="1" id="KW-0378">Hydrolase</keyword>
<keyword evidence="2" id="KW-1185">Reference proteome</keyword>
<sequence length="237" mass="24246">MTLIEDPVATAPPRAVPRPTVAALSFPGALVDTGAALENAIMDVYYESPLLTVFGSPDEVKAVIRAGAERTSLSLIRSLTRSEDHARRIHAAVEQAYRRRVLAAAARPGAVALIERAKDAALSVVLTTHLSRANREALLDHLGWRGLADLLLGPDEAGRPAPAPDLALTALLRAGGADVAELLVVAATPAEVAAGVHAGSARVIGVSADTETAARLARAGAHAVVSDLAGVPAVAGV</sequence>
<accession>A0A1R4IN25</accession>
<dbReference type="EMBL" id="FUKR01000017">
    <property type="protein sequence ID" value="SJN21262.1"/>
    <property type="molecule type" value="Genomic_DNA"/>
</dbReference>
<proteinExistence type="predicted"/>
<dbReference type="Gene3D" id="3.40.50.1000">
    <property type="entry name" value="HAD superfamily/HAD-like"/>
    <property type="match status" value="1"/>
</dbReference>
<dbReference type="PANTHER" id="PTHR43434:SF1">
    <property type="entry name" value="PHOSPHOGLYCOLATE PHOSPHATASE"/>
    <property type="match status" value="1"/>
</dbReference>
<gene>
    <name evidence="1" type="ORF">FM119_02680</name>
</gene>
<dbReference type="InterPro" id="IPR023198">
    <property type="entry name" value="PGP-like_dom2"/>
</dbReference>
<dbReference type="InterPro" id="IPR036412">
    <property type="entry name" value="HAD-like_sf"/>
</dbReference>
<dbReference type="GO" id="GO:0006281">
    <property type="term" value="P:DNA repair"/>
    <property type="evidence" value="ECO:0007669"/>
    <property type="project" value="TreeGrafter"/>
</dbReference>
<dbReference type="GO" id="GO:0005829">
    <property type="term" value="C:cytosol"/>
    <property type="evidence" value="ECO:0007669"/>
    <property type="project" value="TreeGrafter"/>
</dbReference>
<evidence type="ECO:0000313" key="2">
    <source>
        <dbReference type="Proteomes" id="UP000196778"/>
    </source>
</evidence>
<dbReference type="Pfam" id="PF00702">
    <property type="entry name" value="Hydrolase"/>
    <property type="match status" value="1"/>
</dbReference>
<evidence type="ECO:0000313" key="1">
    <source>
        <dbReference type="EMBL" id="SJN21262.1"/>
    </source>
</evidence>
<reference evidence="2" key="1">
    <citation type="submission" date="2017-02" db="EMBL/GenBank/DDBJ databases">
        <authorList>
            <person name="Dridi B."/>
        </authorList>
    </citation>
    <scope>NUCLEOTIDE SEQUENCE [LARGE SCALE GENOMIC DNA]</scope>
    <source>
        <strain evidence="2">EB411</strain>
    </source>
</reference>
<protein>
    <submittedName>
        <fullName evidence="1">Haloacid dehalogenase domain protein hydrolase</fullName>
    </submittedName>
</protein>
<organism evidence="1 2">
    <name type="scientific">Mycetocola reblochoni REB411</name>
    <dbReference type="NCBI Taxonomy" id="1255698"/>
    <lineage>
        <taxon>Bacteria</taxon>
        <taxon>Bacillati</taxon>
        <taxon>Actinomycetota</taxon>
        <taxon>Actinomycetes</taxon>
        <taxon>Micrococcales</taxon>
        <taxon>Microbacteriaceae</taxon>
        <taxon>Mycetocola</taxon>
    </lineage>
</organism>
<dbReference type="AlphaFoldDB" id="A0A1R4IN25"/>
<dbReference type="GO" id="GO:0008967">
    <property type="term" value="F:phosphoglycolate phosphatase activity"/>
    <property type="evidence" value="ECO:0007669"/>
    <property type="project" value="TreeGrafter"/>
</dbReference>